<evidence type="ECO:0000313" key="2">
    <source>
        <dbReference type="Proteomes" id="UP000637578"/>
    </source>
</evidence>
<organism evidence="1 2">
    <name type="scientific">Longimycelium tulufanense</name>
    <dbReference type="NCBI Taxonomy" id="907463"/>
    <lineage>
        <taxon>Bacteria</taxon>
        <taxon>Bacillati</taxon>
        <taxon>Actinomycetota</taxon>
        <taxon>Actinomycetes</taxon>
        <taxon>Pseudonocardiales</taxon>
        <taxon>Pseudonocardiaceae</taxon>
        <taxon>Longimycelium</taxon>
    </lineage>
</organism>
<gene>
    <name evidence="1" type="ORF">GCM10012275_64700</name>
</gene>
<keyword evidence="2" id="KW-1185">Reference proteome</keyword>
<reference evidence="1" key="1">
    <citation type="journal article" date="2014" name="Int. J. Syst. Evol. Microbiol.">
        <title>Complete genome sequence of Corynebacterium casei LMG S-19264T (=DSM 44701T), isolated from a smear-ripened cheese.</title>
        <authorList>
            <consortium name="US DOE Joint Genome Institute (JGI-PGF)"/>
            <person name="Walter F."/>
            <person name="Albersmeier A."/>
            <person name="Kalinowski J."/>
            <person name="Ruckert C."/>
        </authorList>
    </citation>
    <scope>NUCLEOTIDE SEQUENCE</scope>
    <source>
        <strain evidence="1">CGMCC 4.5737</strain>
    </source>
</reference>
<name>A0A8J3CF57_9PSEU</name>
<accession>A0A8J3CF57</accession>
<proteinExistence type="predicted"/>
<dbReference type="Proteomes" id="UP000637578">
    <property type="component" value="Unassembled WGS sequence"/>
</dbReference>
<protein>
    <submittedName>
        <fullName evidence="1">Uncharacterized protein</fullName>
    </submittedName>
</protein>
<dbReference type="EMBL" id="BMMK01000088">
    <property type="protein sequence ID" value="GGM84988.1"/>
    <property type="molecule type" value="Genomic_DNA"/>
</dbReference>
<dbReference type="RefSeq" id="WP_189062247.1">
    <property type="nucleotide sequence ID" value="NZ_BMMK01000088.1"/>
</dbReference>
<sequence length="84" mass="9240">MSARDIKAGQRVRITRTYTDWRGTTRHEFQGIIRSATPVPTGWAVMFDDPQVRSSSLHIGTVRGSGWELVTTATVLNEPAGGAR</sequence>
<comment type="caution">
    <text evidence="1">The sequence shown here is derived from an EMBL/GenBank/DDBJ whole genome shotgun (WGS) entry which is preliminary data.</text>
</comment>
<dbReference type="AlphaFoldDB" id="A0A8J3CF57"/>
<reference evidence="1" key="2">
    <citation type="submission" date="2020-09" db="EMBL/GenBank/DDBJ databases">
        <authorList>
            <person name="Sun Q."/>
            <person name="Zhou Y."/>
        </authorList>
    </citation>
    <scope>NUCLEOTIDE SEQUENCE</scope>
    <source>
        <strain evidence="1">CGMCC 4.5737</strain>
    </source>
</reference>
<evidence type="ECO:0000313" key="1">
    <source>
        <dbReference type="EMBL" id="GGM84988.1"/>
    </source>
</evidence>